<keyword evidence="2" id="KW-0808">Transferase</keyword>
<gene>
    <name evidence="2" type="ORF">CV103_20275</name>
</gene>
<protein>
    <submittedName>
        <fullName evidence="2">Glycosyltransferase family 1 protein</fullName>
    </submittedName>
</protein>
<sequence>MAYVAHYGDRAQAVVQRRGFRRILPPAISTELFSLLLEGGGDFVRRAGALALRAAPSLLGGQEGRNRLYLNVGHTGLELEDLPAWLARLDVRPVFMVHDLIPITHPEYCRAGEKERHVRRMMNVLQAGTAILGNSDDTLVALARFAGSRQLSMPPALAVALGADDPVTGALAAGGDCDPPLAKPYFLMLGTIEGRKNHALMLALWRSMIADMGDSAPALVIIGQRGWECEQAVDMLDRCEMLRGHVVELGGAGDDVVRHYMRHARALLFPSFVEGFGMPLVEALAAGLPVIASDIGVFRDVGLGIPHYADPLDGLAWRNIILDYALWDSSLRAAQLRRLLDYVPPSWGGHFVVVDRWLAEL</sequence>
<keyword evidence="3" id="KW-1185">Reference proteome</keyword>
<dbReference type="Pfam" id="PF00534">
    <property type="entry name" value="Glycos_transf_1"/>
    <property type="match status" value="1"/>
</dbReference>
<organism evidence="2 3">
    <name type="scientific">Edaphosphingomonas fennica</name>
    <dbReference type="NCBI Taxonomy" id="114404"/>
    <lineage>
        <taxon>Bacteria</taxon>
        <taxon>Pseudomonadati</taxon>
        <taxon>Pseudomonadota</taxon>
        <taxon>Alphaproteobacteria</taxon>
        <taxon>Sphingomonadales</taxon>
        <taxon>Rhizorhabdaceae</taxon>
        <taxon>Edaphosphingomonas</taxon>
    </lineage>
</organism>
<dbReference type="EMBL" id="PHHF01000080">
    <property type="protein sequence ID" value="PTD16763.1"/>
    <property type="molecule type" value="Genomic_DNA"/>
</dbReference>
<accession>A0A2T4HLT2</accession>
<dbReference type="AlphaFoldDB" id="A0A2T4HLT2"/>
<dbReference type="InterPro" id="IPR001296">
    <property type="entry name" value="Glyco_trans_1"/>
</dbReference>
<proteinExistence type="predicted"/>
<name>A0A2T4HLT2_9SPHN</name>
<evidence type="ECO:0000313" key="2">
    <source>
        <dbReference type="EMBL" id="PTD16763.1"/>
    </source>
</evidence>
<comment type="caution">
    <text evidence="2">The sequence shown here is derived from an EMBL/GenBank/DDBJ whole genome shotgun (WGS) entry which is preliminary data.</text>
</comment>
<dbReference type="GO" id="GO:0016757">
    <property type="term" value="F:glycosyltransferase activity"/>
    <property type="evidence" value="ECO:0007669"/>
    <property type="project" value="InterPro"/>
</dbReference>
<reference evidence="2 3" key="1">
    <citation type="submission" date="2017-11" db="EMBL/GenBank/DDBJ databases">
        <title>Sphingomonas oleivorans sp. nov., isolated from oil-contaminated soil.</title>
        <authorList>
            <person name="Wang L."/>
            <person name="Chen L."/>
        </authorList>
    </citation>
    <scope>NUCLEOTIDE SEQUENCE [LARGE SCALE GENOMIC DNA]</scope>
    <source>
        <strain evidence="2 3">K101</strain>
    </source>
</reference>
<evidence type="ECO:0000313" key="3">
    <source>
        <dbReference type="Proteomes" id="UP000241206"/>
    </source>
</evidence>
<dbReference type="Gene3D" id="3.40.50.2000">
    <property type="entry name" value="Glycogen Phosphorylase B"/>
    <property type="match status" value="1"/>
</dbReference>
<dbReference type="PANTHER" id="PTHR46401">
    <property type="entry name" value="GLYCOSYLTRANSFERASE WBBK-RELATED"/>
    <property type="match status" value="1"/>
</dbReference>
<evidence type="ECO:0000259" key="1">
    <source>
        <dbReference type="Pfam" id="PF00534"/>
    </source>
</evidence>
<dbReference type="PANTHER" id="PTHR46401:SF9">
    <property type="entry name" value="MANNOSYLTRANSFERASE A"/>
    <property type="match status" value="1"/>
</dbReference>
<feature type="domain" description="Glycosyl transferase family 1" evidence="1">
    <location>
        <begin position="182"/>
        <end position="301"/>
    </location>
</feature>
<dbReference type="SUPFAM" id="SSF53756">
    <property type="entry name" value="UDP-Glycosyltransferase/glycogen phosphorylase"/>
    <property type="match status" value="1"/>
</dbReference>
<dbReference type="CDD" id="cd03809">
    <property type="entry name" value="GT4_MtfB-like"/>
    <property type="match status" value="1"/>
</dbReference>
<dbReference type="Proteomes" id="UP000241206">
    <property type="component" value="Unassembled WGS sequence"/>
</dbReference>